<gene>
    <name evidence="3" type="primary">LOC112062474</name>
</gene>
<protein>
    <submittedName>
        <fullName evidence="3">Synapsin-1-like</fullName>
    </submittedName>
</protein>
<feature type="compositionally biased region" description="Low complexity" evidence="1">
    <location>
        <begin position="119"/>
        <end position="135"/>
    </location>
</feature>
<dbReference type="KEGG" id="pcad:112062474"/>
<proteinExistence type="predicted"/>
<feature type="compositionally biased region" description="Low complexity" evidence="1">
    <location>
        <begin position="57"/>
        <end position="70"/>
    </location>
</feature>
<dbReference type="RefSeq" id="XP_023972753.1">
    <property type="nucleotide sequence ID" value="XM_024116985.1"/>
</dbReference>
<dbReference type="InParanoid" id="A0A2Y9S2F4"/>
<keyword evidence="2" id="KW-1185">Reference proteome</keyword>
<organism evidence="2 3">
    <name type="scientific">Physeter macrocephalus</name>
    <name type="common">Sperm whale</name>
    <name type="synonym">Physeter catodon</name>
    <dbReference type="NCBI Taxonomy" id="9755"/>
    <lineage>
        <taxon>Eukaryota</taxon>
        <taxon>Metazoa</taxon>
        <taxon>Chordata</taxon>
        <taxon>Craniata</taxon>
        <taxon>Vertebrata</taxon>
        <taxon>Euteleostomi</taxon>
        <taxon>Mammalia</taxon>
        <taxon>Eutheria</taxon>
        <taxon>Laurasiatheria</taxon>
        <taxon>Artiodactyla</taxon>
        <taxon>Whippomorpha</taxon>
        <taxon>Cetacea</taxon>
        <taxon>Odontoceti</taxon>
        <taxon>Physeteridae</taxon>
        <taxon>Physeter</taxon>
    </lineage>
</organism>
<dbReference type="AlphaFoldDB" id="A0A2Y9S2F4"/>
<dbReference type="Proteomes" id="UP000248484">
    <property type="component" value="Chromosome 17"/>
</dbReference>
<evidence type="ECO:0000313" key="2">
    <source>
        <dbReference type="Proteomes" id="UP000248484"/>
    </source>
</evidence>
<evidence type="ECO:0000256" key="1">
    <source>
        <dbReference type="SAM" id="MobiDB-lite"/>
    </source>
</evidence>
<feature type="region of interest" description="Disordered" evidence="1">
    <location>
        <begin position="1"/>
        <end position="185"/>
    </location>
</feature>
<dbReference type="GeneID" id="112062474"/>
<reference evidence="3" key="1">
    <citation type="submission" date="2025-08" db="UniProtKB">
        <authorList>
            <consortium name="RefSeq"/>
        </authorList>
    </citation>
    <scope>IDENTIFICATION</scope>
    <source>
        <tissue evidence="3">Muscle</tissue>
    </source>
</reference>
<accession>A0A2Y9S2F4</accession>
<sequence length="287" mass="30703">MAKNTGHRCPQPHTCEQPTETMPRMRSEPQPPPSKMAPSSSRRHCGKQAPPPKAGKDAGAAGGDLANLGPRGMGCPLQPPDQAEETGGKGGTGDPTADSGQQRKMAPLRQAQQPPPADQGPEPAASHPRAPSRRAGTGRGGRTHLATPHLKALPRPRPTGQPRRSPRTVYCPHTAPGTQRRHQPMVDMSTLPLRPRPPAAPGVCTEPRPATPCQALRRGGAPARANQRQRYAPWAPSPRPQALPIRPRLPWRRLGAKLASALFNLPRLRTQSLAFSINVYSLGSSLT</sequence>
<evidence type="ECO:0000313" key="3">
    <source>
        <dbReference type="RefSeq" id="XP_023972753.1"/>
    </source>
</evidence>
<feature type="region of interest" description="Disordered" evidence="1">
    <location>
        <begin position="199"/>
        <end position="239"/>
    </location>
</feature>
<name>A0A2Y9S2F4_PHYMC</name>